<reference evidence="2 3" key="3">
    <citation type="journal article" date="2013" name="Rice">
        <title>Improvement of the Oryza sativa Nipponbare reference genome using next generation sequence and optical map data.</title>
        <authorList>
            <person name="Kawahara Y."/>
            <person name="de la Bastide M."/>
            <person name="Hamilton J.P."/>
            <person name="Kanamori H."/>
            <person name="McCombie W.R."/>
            <person name="Ouyang S."/>
            <person name="Schwartz D.C."/>
            <person name="Tanaka T."/>
            <person name="Wu J."/>
            <person name="Zhou S."/>
            <person name="Childs K.L."/>
            <person name="Davidson R.M."/>
            <person name="Lin H."/>
            <person name="Quesada-Ocampo L."/>
            <person name="Vaillancourt B."/>
            <person name="Sakai H."/>
            <person name="Lee S.S."/>
            <person name="Kim J."/>
            <person name="Numa H."/>
            <person name="Itoh T."/>
            <person name="Buell C.R."/>
            <person name="Matsumoto T."/>
        </authorList>
    </citation>
    <scope>NUCLEOTIDE SEQUENCE [LARGE SCALE GENOMIC DNA]</scope>
    <source>
        <strain evidence="3">cv. Nipponbare</strain>
    </source>
</reference>
<reference evidence="3" key="1">
    <citation type="journal article" date="2005" name="Nature">
        <title>The map-based sequence of the rice genome.</title>
        <authorList>
            <consortium name="International rice genome sequencing project (IRGSP)"/>
            <person name="Matsumoto T."/>
            <person name="Wu J."/>
            <person name="Kanamori H."/>
            <person name="Katayose Y."/>
            <person name="Fujisawa M."/>
            <person name="Namiki N."/>
            <person name="Mizuno H."/>
            <person name="Yamamoto K."/>
            <person name="Antonio B.A."/>
            <person name="Baba T."/>
            <person name="Sakata K."/>
            <person name="Nagamura Y."/>
            <person name="Aoki H."/>
            <person name="Arikawa K."/>
            <person name="Arita K."/>
            <person name="Bito T."/>
            <person name="Chiden Y."/>
            <person name="Fujitsuka N."/>
            <person name="Fukunaka R."/>
            <person name="Hamada M."/>
            <person name="Harada C."/>
            <person name="Hayashi A."/>
            <person name="Hijishita S."/>
            <person name="Honda M."/>
            <person name="Hosokawa S."/>
            <person name="Ichikawa Y."/>
            <person name="Idonuma A."/>
            <person name="Iijima M."/>
            <person name="Ikeda M."/>
            <person name="Ikeno M."/>
            <person name="Ito K."/>
            <person name="Ito S."/>
            <person name="Ito T."/>
            <person name="Ito Y."/>
            <person name="Ito Y."/>
            <person name="Iwabuchi A."/>
            <person name="Kamiya K."/>
            <person name="Karasawa W."/>
            <person name="Kurita K."/>
            <person name="Katagiri S."/>
            <person name="Kikuta A."/>
            <person name="Kobayashi H."/>
            <person name="Kobayashi N."/>
            <person name="Machita K."/>
            <person name="Maehara T."/>
            <person name="Masukawa M."/>
            <person name="Mizubayashi T."/>
            <person name="Mukai Y."/>
            <person name="Nagasaki H."/>
            <person name="Nagata Y."/>
            <person name="Naito S."/>
            <person name="Nakashima M."/>
            <person name="Nakama Y."/>
            <person name="Nakamichi Y."/>
            <person name="Nakamura M."/>
            <person name="Meguro A."/>
            <person name="Negishi M."/>
            <person name="Ohta I."/>
            <person name="Ohta T."/>
            <person name="Okamoto M."/>
            <person name="Ono N."/>
            <person name="Saji S."/>
            <person name="Sakaguchi M."/>
            <person name="Sakai K."/>
            <person name="Shibata M."/>
            <person name="Shimokawa T."/>
            <person name="Song J."/>
            <person name="Takazaki Y."/>
            <person name="Terasawa K."/>
            <person name="Tsugane M."/>
            <person name="Tsuji K."/>
            <person name="Ueda S."/>
            <person name="Waki K."/>
            <person name="Yamagata H."/>
            <person name="Yamamoto M."/>
            <person name="Yamamoto S."/>
            <person name="Yamane H."/>
            <person name="Yoshiki S."/>
            <person name="Yoshihara R."/>
            <person name="Yukawa K."/>
            <person name="Zhong H."/>
            <person name="Yano M."/>
            <person name="Yuan Q."/>
            <person name="Ouyang S."/>
            <person name="Liu J."/>
            <person name="Jones K.M."/>
            <person name="Gansberger K."/>
            <person name="Moffat K."/>
            <person name="Hill J."/>
            <person name="Bera J."/>
            <person name="Fadrosh D."/>
            <person name="Jin S."/>
            <person name="Johri S."/>
            <person name="Kim M."/>
            <person name="Overton L."/>
            <person name="Reardon M."/>
            <person name="Tsitrin T."/>
            <person name="Vuong H."/>
            <person name="Weaver B."/>
            <person name="Ciecko A."/>
            <person name="Tallon L."/>
            <person name="Jackson J."/>
            <person name="Pai G."/>
            <person name="Aken S.V."/>
            <person name="Utterback T."/>
            <person name="Reidmuller S."/>
            <person name="Feldblyum T."/>
            <person name="Hsiao J."/>
            <person name="Zismann V."/>
            <person name="Iobst S."/>
            <person name="de Vazeille A.R."/>
            <person name="Buell C.R."/>
            <person name="Ying K."/>
            <person name="Li Y."/>
            <person name="Lu T."/>
            <person name="Huang Y."/>
            <person name="Zhao Q."/>
            <person name="Feng Q."/>
            <person name="Zhang L."/>
            <person name="Zhu J."/>
            <person name="Weng Q."/>
            <person name="Mu J."/>
            <person name="Lu Y."/>
            <person name="Fan D."/>
            <person name="Liu Y."/>
            <person name="Guan J."/>
            <person name="Zhang Y."/>
            <person name="Yu S."/>
            <person name="Liu X."/>
            <person name="Zhang Y."/>
            <person name="Hong G."/>
            <person name="Han B."/>
            <person name="Choisne N."/>
            <person name="Demange N."/>
            <person name="Orjeda G."/>
            <person name="Samain S."/>
            <person name="Cattolico L."/>
            <person name="Pelletier E."/>
            <person name="Couloux A."/>
            <person name="Segurens B."/>
            <person name="Wincker P."/>
            <person name="D'Hont A."/>
            <person name="Scarpelli C."/>
            <person name="Weissenbach J."/>
            <person name="Salanoubat M."/>
            <person name="Quetier F."/>
            <person name="Yu Y."/>
            <person name="Kim H.R."/>
            <person name="Rambo T."/>
            <person name="Currie J."/>
            <person name="Collura K."/>
            <person name="Luo M."/>
            <person name="Yang T."/>
            <person name="Ammiraju J.S.S."/>
            <person name="Engler F."/>
            <person name="Soderlund C."/>
            <person name="Wing R.A."/>
            <person name="Palmer L.E."/>
            <person name="de la Bastide M."/>
            <person name="Spiegel L."/>
            <person name="Nascimento L."/>
            <person name="Zutavern T."/>
            <person name="O'Shaughnessy A."/>
            <person name="Dike S."/>
            <person name="Dedhia N."/>
            <person name="Preston R."/>
            <person name="Balija V."/>
            <person name="McCombie W.R."/>
            <person name="Chow T."/>
            <person name="Chen H."/>
            <person name="Chung M."/>
            <person name="Chen C."/>
            <person name="Shaw J."/>
            <person name="Wu H."/>
            <person name="Hsiao K."/>
            <person name="Chao Y."/>
            <person name="Chu M."/>
            <person name="Cheng C."/>
            <person name="Hour A."/>
            <person name="Lee P."/>
            <person name="Lin S."/>
            <person name="Lin Y."/>
            <person name="Liou J."/>
            <person name="Liu S."/>
            <person name="Hsing Y."/>
            <person name="Raghuvanshi S."/>
            <person name="Mohanty A."/>
            <person name="Bharti A.K."/>
            <person name="Gaur A."/>
            <person name="Gupta V."/>
            <person name="Kumar D."/>
            <person name="Ravi V."/>
            <person name="Vij S."/>
            <person name="Kapur A."/>
            <person name="Khurana P."/>
            <person name="Khurana P."/>
            <person name="Khurana J.P."/>
            <person name="Tyagi A.K."/>
            <person name="Gaikwad K."/>
            <person name="Singh A."/>
            <person name="Dalal V."/>
            <person name="Srivastava S."/>
            <person name="Dixit A."/>
            <person name="Pal A.K."/>
            <person name="Ghazi I.A."/>
            <person name="Yadav M."/>
            <person name="Pandit A."/>
            <person name="Bhargava A."/>
            <person name="Sureshbabu K."/>
            <person name="Batra K."/>
            <person name="Sharma T.R."/>
            <person name="Mohapatra T."/>
            <person name="Singh N.K."/>
            <person name="Messing J."/>
            <person name="Nelson A.B."/>
            <person name="Fuks G."/>
            <person name="Kavchok S."/>
            <person name="Keizer G."/>
            <person name="Linton E."/>
            <person name="Llaca V."/>
            <person name="Song R."/>
            <person name="Tanyolac B."/>
            <person name="Young S."/>
            <person name="Ho-Il K."/>
            <person name="Hahn J.H."/>
            <person name="Sangsakoo G."/>
            <person name="Vanavichit A."/>
            <person name="de Mattos Luiz.A.T."/>
            <person name="Zimmer P.D."/>
            <person name="Malone G."/>
            <person name="Dellagostin O."/>
            <person name="de Oliveira A.C."/>
            <person name="Bevan M."/>
            <person name="Bancroft I."/>
            <person name="Minx P."/>
            <person name="Cordum H."/>
            <person name="Wilson R."/>
            <person name="Cheng Z."/>
            <person name="Jin W."/>
            <person name="Jiang J."/>
            <person name="Leong S.A."/>
            <person name="Iwama H."/>
            <person name="Gojobori T."/>
            <person name="Itoh T."/>
            <person name="Niimura Y."/>
            <person name="Fujii Y."/>
            <person name="Habara T."/>
            <person name="Sakai H."/>
            <person name="Sato Y."/>
            <person name="Wilson G."/>
            <person name="Kumar K."/>
            <person name="McCouch S."/>
            <person name="Juretic N."/>
            <person name="Hoen D."/>
            <person name="Wright S."/>
            <person name="Bruskiewich R."/>
            <person name="Bureau T."/>
            <person name="Miyao A."/>
            <person name="Hirochika H."/>
            <person name="Nishikawa T."/>
            <person name="Kadowaki K."/>
            <person name="Sugiura M."/>
            <person name="Burr B."/>
            <person name="Sasaki T."/>
        </authorList>
    </citation>
    <scope>NUCLEOTIDE SEQUENCE [LARGE SCALE GENOMIC DNA]</scope>
    <source>
        <strain evidence="3">cv. Nipponbare</strain>
    </source>
</reference>
<keyword evidence="3" id="KW-1185">Reference proteome</keyword>
<dbReference type="SMR" id="A0A0P0WTT6"/>
<evidence type="ECO:0000313" key="3">
    <source>
        <dbReference type="Proteomes" id="UP000059680"/>
    </source>
</evidence>
<gene>
    <name evidence="2" type="ordered locus">Os06g0180533</name>
    <name evidence="2" type="ORF">OSNPB_060180533</name>
</gene>
<feature type="domain" description="Peptidase C51" evidence="1">
    <location>
        <begin position="1"/>
        <end position="33"/>
    </location>
</feature>
<dbReference type="FunCoup" id="A0A0P0WTT6">
    <property type="interactions" value="28"/>
</dbReference>
<protein>
    <submittedName>
        <fullName evidence="2">Os06g0180533 protein</fullName>
    </submittedName>
</protein>
<dbReference type="Proteomes" id="UP000059680">
    <property type="component" value="Chromosome 6"/>
</dbReference>
<accession>A0A0P0WTT6</accession>
<dbReference type="PaxDb" id="39947-A0A0P0WTT6"/>
<proteinExistence type="predicted"/>
<dbReference type="InterPro" id="IPR007921">
    <property type="entry name" value="CHAP_dom"/>
</dbReference>
<dbReference type="InParanoid" id="A0A0P0WTT6"/>
<name>A0A0P0WTT6_ORYSJ</name>
<dbReference type="Gramene" id="Os06t0180533-00">
    <property type="protein sequence ID" value="Os06t0180533-00"/>
    <property type="gene ID" value="Os06g0180533"/>
</dbReference>
<sequence>MGDQEDPWPGSMAYIALGRRVGLPSPQVGEWTS</sequence>
<organism evidence="2 3">
    <name type="scientific">Oryza sativa subsp. japonica</name>
    <name type="common">Rice</name>
    <dbReference type="NCBI Taxonomy" id="39947"/>
    <lineage>
        <taxon>Eukaryota</taxon>
        <taxon>Viridiplantae</taxon>
        <taxon>Streptophyta</taxon>
        <taxon>Embryophyta</taxon>
        <taxon>Tracheophyta</taxon>
        <taxon>Spermatophyta</taxon>
        <taxon>Magnoliopsida</taxon>
        <taxon>Liliopsida</taxon>
        <taxon>Poales</taxon>
        <taxon>Poaceae</taxon>
        <taxon>BOP clade</taxon>
        <taxon>Oryzoideae</taxon>
        <taxon>Oryzeae</taxon>
        <taxon>Oryzinae</taxon>
        <taxon>Oryza</taxon>
        <taxon>Oryza sativa</taxon>
    </lineage>
</organism>
<evidence type="ECO:0000259" key="1">
    <source>
        <dbReference type="PROSITE" id="PS50911"/>
    </source>
</evidence>
<dbReference type="PROSITE" id="PS50911">
    <property type="entry name" value="CHAP"/>
    <property type="match status" value="1"/>
</dbReference>
<dbReference type="EMBL" id="AP014962">
    <property type="protein sequence ID" value="BAS96463.1"/>
    <property type="molecule type" value="Genomic_DNA"/>
</dbReference>
<evidence type="ECO:0000313" key="2">
    <source>
        <dbReference type="EMBL" id="BAS96463.1"/>
    </source>
</evidence>
<reference evidence="2 3" key="2">
    <citation type="journal article" date="2013" name="Plant Cell Physiol.">
        <title>Rice Annotation Project Database (RAP-DB): an integrative and interactive database for rice genomics.</title>
        <authorList>
            <person name="Sakai H."/>
            <person name="Lee S.S."/>
            <person name="Tanaka T."/>
            <person name="Numa H."/>
            <person name="Kim J."/>
            <person name="Kawahara Y."/>
            <person name="Wakimoto H."/>
            <person name="Yang C.C."/>
            <person name="Iwamoto M."/>
            <person name="Abe T."/>
            <person name="Yamada Y."/>
            <person name="Muto A."/>
            <person name="Inokuchi H."/>
            <person name="Ikemura T."/>
            <person name="Matsumoto T."/>
            <person name="Sasaki T."/>
            <person name="Itoh T."/>
        </authorList>
    </citation>
    <scope>NUCLEOTIDE SEQUENCE [LARGE SCALE GENOMIC DNA]</scope>
    <source>
        <strain evidence="3">cv. Nipponbare</strain>
    </source>
</reference>
<dbReference type="AlphaFoldDB" id="A0A0P0WTT6"/>